<accession>A0ABW5Q2Q9</accession>
<reference evidence="3" key="1">
    <citation type="journal article" date="2019" name="Int. J. Syst. Evol. Microbiol.">
        <title>The Global Catalogue of Microorganisms (GCM) 10K type strain sequencing project: providing services to taxonomists for standard genome sequencing and annotation.</title>
        <authorList>
            <consortium name="The Broad Institute Genomics Platform"/>
            <consortium name="The Broad Institute Genome Sequencing Center for Infectious Disease"/>
            <person name="Wu L."/>
            <person name="Ma J."/>
        </authorList>
    </citation>
    <scope>NUCLEOTIDE SEQUENCE [LARGE SCALE GENOMIC DNA]</scope>
    <source>
        <strain evidence="3">TISTR 1858</strain>
    </source>
</reference>
<dbReference type="Gene3D" id="2.30.40.10">
    <property type="entry name" value="Urease, subunit C, domain 1"/>
    <property type="match status" value="1"/>
</dbReference>
<evidence type="ECO:0000259" key="1">
    <source>
        <dbReference type="Pfam" id="PF07969"/>
    </source>
</evidence>
<dbReference type="InterPro" id="IPR033932">
    <property type="entry name" value="YtcJ-like"/>
</dbReference>
<dbReference type="InterPro" id="IPR013108">
    <property type="entry name" value="Amidohydro_3"/>
</dbReference>
<dbReference type="CDD" id="cd01300">
    <property type="entry name" value="YtcJ_like"/>
    <property type="match status" value="1"/>
</dbReference>
<dbReference type="EC" id="3.5.-.-" evidence="2"/>
<dbReference type="InterPro" id="IPR011059">
    <property type="entry name" value="Metal-dep_hydrolase_composite"/>
</dbReference>
<dbReference type="EMBL" id="JBHUMX010000038">
    <property type="protein sequence ID" value="MFD2629641.1"/>
    <property type="molecule type" value="Genomic_DNA"/>
</dbReference>
<dbReference type="RefSeq" id="WP_379562433.1">
    <property type="nucleotide sequence ID" value="NZ_JBHUMX010000038.1"/>
</dbReference>
<dbReference type="Gene3D" id="3.20.20.140">
    <property type="entry name" value="Metal-dependent hydrolases"/>
    <property type="match status" value="1"/>
</dbReference>
<dbReference type="Proteomes" id="UP001597451">
    <property type="component" value="Unassembled WGS sequence"/>
</dbReference>
<dbReference type="SUPFAM" id="SSF51556">
    <property type="entry name" value="Metallo-dependent hydrolases"/>
    <property type="match status" value="1"/>
</dbReference>
<evidence type="ECO:0000313" key="3">
    <source>
        <dbReference type="Proteomes" id="UP001597451"/>
    </source>
</evidence>
<gene>
    <name evidence="2" type="ORF">ACFSUN_12710</name>
</gene>
<keyword evidence="3" id="KW-1185">Reference proteome</keyword>
<keyword evidence="2" id="KW-0378">Hydrolase</keyword>
<protein>
    <submittedName>
        <fullName evidence="2">Amidohydrolase</fullName>
        <ecNumber evidence="2">3.5.-.-</ecNumber>
    </submittedName>
</protein>
<proteinExistence type="predicted"/>
<dbReference type="PANTHER" id="PTHR22642:SF2">
    <property type="entry name" value="PROTEIN LONG AFTER FAR-RED 3"/>
    <property type="match status" value="1"/>
</dbReference>
<dbReference type="GO" id="GO:0016787">
    <property type="term" value="F:hydrolase activity"/>
    <property type="evidence" value="ECO:0007669"/>
    <property type="project" value="UniProtKB-KW"/>
</dbReference>
<evidence type="ECO:0000313" key="2">
    <source>
        <dbReference type="EMBL" id="MFD2629641.1"/>
    </source>
</evidence>
<sequence>MTNVDLLFKNGNVLTLDKNNTIAGSVAVSDGRIIGIWSEPEPPKETVKISSNTTVIDLKGDTLLPGFIDTHNHILTHGLMRDWVDCSTPPNKTIKDIKSAISNATSELPDGDWVQGYGYDDTLLEDQRHPTRYDLDEVSPDNPVFIKHISGHLAVANSVAMELAGLNNHTDDPPSGHFGRDDNGKLNGVLYEHEAMQVIQQIIPQKAVDEMVINLEKAASEYISHGITTNSDAAVRNRQELEVHLKAAKTNKNPMRTQLMIMHNLFRDGEVFGAYTPEELNEEIMSNSNGLAKLDSAKMFQDGSIQGLTGALREGYYKNPGLKGDLIHDQESFQEEVLDLHRRGFRITTHGNGDRAIGSILDAYEYAFSKHPRENHKHRIEHVQAATTGDLEKMATLDVAGSFFINHVYYWGDRHKNIFLGPERAKRISPLAEAVQHNLLFTLHSDCPITPISPLFSVWAAVNRITRNGEILGPEQKIDVITALKAMTIYGAELIFDSENLGSIEVGKLADFTVLEADPTTVDPIEIKDIKIKSTIINGKIVYGNKAQVVS</sequence>
<dbReference type="Gene3D" id="3.10.310.70">
    <property type="match status" value="1"/>
</dbReference>
<dbReference type="InterPro" id="IPR032466">
    <property type="entry name" value="Metal_Hydrolase"/>
</dbReference>
<dbReference type="PANTHER" id="PTHR22642">
    <property type="entry name" value="IMIDAZOLONEPROPIONASE"/>
    <property type="match status" value="1"/>
</dbReference>
<organism evidence="2 3">
    <name type="scientific">Oceanobacillus kapialis</name>
    <dbReference type="NCBI Taxonomy" id="481353"/>
    <lineage>
        <taxon>Bacteria</taxon>
        <taxon>Bacillati</taxon>
        <taxon>Bacillota</taxon>
        <taxon>Bacilli</taxon>
        <taxon>Bacillales</taxon>
        <taxon>Bacillaceae</taxon>
        <taxon>Oceanobacillus</taxon>
    </lineage>
</organism>
<feature type="domain" description="Amidohydrolase 3" evidence="1">
    <location>
        <begin position="55"/>
        <end position="543"/>
    </location>
</feature>
<name>A0ABW5Q2Q9_9BACI</name>
<dbReference type="Pfam" id="PF07969">
    <property type="entry name" value="Amidohydro_3"/>
    <property type="match status" value="1"/>
</dbReference>
<comment type="caution">
    <text evidence="2">The sequence shown here is derived from an EMBL/GenBank/DDBJ whole genome shotgun (WGS) entry which is preliminary data.</text>
</comment>
<dbReference type="SUPFAM" id="SSF51338">
    <property type="entry name" value="Composite domain of metallo-dependent hydrolases"/>
    <property type="match status" value="1"/>
</dbReference>